<dbReference type="NCBIfam" id="TIGR00051">
    <property type="entry name" value="YbgC/FadM family acyl-CoA thioesterase"/>
    <property type="match status" value="1"/>
</dbReference>
<evidence type="ECO:0000313" key="3">
    <source>
        <dbReference type="EMBL" id="ADG05766.1"/>
    </source>
</evidence>
<dbReference type="eggNOG" id="COG0824">
    <property type="taxonomic scope" value="Bacteria"/>
</dbReference>
<dbReference type="PANTHER" id="PTHR31793">
    <property type="entry name" value="4-HYDROXYBENZOYL-COA THIOESTERASE FAMILY MEMBER"/>
    <property type="match status" value="1"/>
</dbReference>
<evidence type="ECO:0000256" key="1">
    <source>
        <dbReference type="ARBA" id="ARBA00005953"/>
    </source>
</evidence>
<dbReference type="InterPro" id="IPR050563">
    <property type="entry name" value="4-hydroxybenzoyl-CoA_TE"/>
</dbReference>
<dbReference type="RefSeq" id="WP_013075057.1">
    <property type="nucleotide sequence ID" value="NC_014098.1"/>
</dbReference>
<dbReference type="PANTHER" id="PTHR31793:SF27">
    <property type="entry name" value="NOVEL THIOESTERASE SUPERFAMILY DOMAIN AND SAPOSIN A-TYPE DOMAIN CONTAINING PROTEIN (0610012H03RIK)"/>
    <property type="match status" value="1"/>
</dbReference>
<dbReference type="SUPFAM" id="SSF54637">
    <property type="entry name" value="Thioesterase/thiol ester dehydrase-isomerase"/>
    <property type="match status" value="1"/>
</dbReference>
<keyword evidence="2" id="KW-0378">Hydrolase</keyword>
<evidence type="ECO:0000313" key="4">
    <source>
        <dbReference type="Proteomes" id="UP000002368"/>
    </source>
</evidence>
<dbReference type="KEGG" id="bts:Btus_1028"/>
<dbReference type="OrthoDB" id="9799036at2"/>
<name>D5WWR5_KYRT2</name>
<dbReference type="GO" id="GO:0047617">
    <property type="term" value="F:fatty acyl-CoA hydrolase activity"/>
    <property type="evidence" value="ECO:0007669"/>
    <property type="project" value="TreeGrafter"/>
</dbReference>
<proteinExistence type="inferred from homology"/>
<accession>D5WWR5</accession>
<gene>
    <name evidence="3" type="ordered locus">Btus_1028</name>
</gene>
<dbReference type="InterPro" id="IPR029069">
    <property type="entry name" value="HotDog_dom_sf"/>
</dbReference>
<sequence length="136" mass="15201">MAVISTLRVRYCETDAMGHVNNISYMIYLEQGRTDFMKEIRKNLGREVAIVLASIRCDFRAPSYFDDELQVRTEVQRVGKTSITMSQAILRGDELIAQGESVIVHVDPVAQRPAPIPDDLRQVLLGQMAGEVSCSS</sequence>
<dbReference type="AlphaFoldDB" id="D5WWR5"/>
<keyword evidence="4" id="KW-1185">Reference proteome</keyword>
<dbReference type="EMBL" id="CP002017">
    <property type="protein sequence ID" value="ADG05766.1"/>
    <property type="molecule type" value="Genomic_DNA"/>
</dbReference>
<dbReference type="Gene3D" id="3.10.129.10">
    <property type="entry name" value="Hotdog Thioesterase"/>
    <property type="match status" value="1"/>
</dbReference>
<evidence type="ECO:0000256" key="2">
    <source>
        <dbReference type="ARBA" id="ARBA00022801"/>
    </source>
</evidence>
<organism evidence="3 4">
    <name type="scientific">Kyrpidia tusciae (strain DSM 2912 / NBRC 15312 / T2)</name>
    <name type="common">Bacillus tusciae</name>
    <dbReference type="NCBI Taxonomy" id="562970"/>
    <lineage>
        <taxon>Bacteria</taxon>
        <taxon>Bacillati</taxon>
        <taxon>Bacillota</taxon>
        <taxon>Bacilli</taxon>
        <taxon>Bacillales</taxon>
        <taxon>Alicyclobacillaceae</taxon>
        <taxon>Kyrpidia</taxon>
    </lineage>
</organism>
<dbReference type="CDD" id="cd00586">
    <property type="entry name" value="4HBT"/>
    <property type="match status" value="1"/>
</dbReference>
<dbReference type="Pfam" id="PF13279">
    <property type="entry name" value="4HBT_2"/>
    <property type="match status" value="1"/>
</dbReference>
<reference evidence="3 4" key="1">
    <citation type="journal article" date="2011" name="Stand. Genomic Sci.">
        <title>Complete genome sequence of the thermophilic, hydrogen-oxidizing Bacillus tusciae type strain (T2) and reclassification in the new genus, Kyrpidia gen. nov. as Kyrpidia tusciae comb. nov. and emendation of the family Alicyclobacillaceae da Costa and Rainey, 2010.</title>
        <authorList>
            <person name="Klenk H.P."/>
            <person name="Lapidus A."/>
            <person name="Chertkov O."/>
            <person name="Copeland A."/>
            <person name="Del Rio T.G."/>
            <person name="Nolan M."/>
            <person name="Lucas S."/>
            <person name="Chen F."/>
            <person name="Tice H."/>
            <person name="Cheng J.F."/>
            <person name="Han C."/>
            <person name="Bruce D."/>
            <person name="Goodwin L."/>
            <person name="Pitluck S."/>
            <person name="Pati A."/>
            <person name="Ivanova N."/>
            <person name="Mavromatis K."/>
            <person name="Daum C."/>
            <person name="Chen A."/>
            <person name="Palaniappan K."/>
            <person name="Chang Y.J."/>
            <person name="Land M."/>
            <person name="Hauser L."/>
            <person name="Jeffries C.D."/>
            <person name="Detter J.C."/>
            <person name="Rohde M."/>
            <person name="Abt B."/>
            <person name="Pukall R."/>
            <person name="Goker M."/>
            <person name="Bristow J."/>
            <person name="Markowitz V."/>
            <person name="Hugenholtz P."/>
            <person name="Eisen J.A."/>
        </authorList>
    </citation>
    <scope>NUCLEOTIDE SEQUENCE [LARGE SCALE GENOMIC DNA]</scope>
    <source>
        <strain evidence="3 4">DSM 2912</strain>
    </source>
</reference>
<comment type="similarity">
    <text evidence="1">Belongs to the 4-hydroxybenzoyl-CoA thioesterase family.</text>
</comment>
<dbReference type="HOGENOM" id="CLU_101141_2_2_9"/>
<dbReference type="InterPro" id="IPR006684">
    <property type="entry name" value="YbgC/YbaW"/>
</dbReference>
<protein>
    <submittedName>
        <fullName evidence="3">Thioesterase superfamily protein</fullName>
    </submittedName>
</protein>
<dbReference type="PIRSF" id="PIRSF003230">
    <property type="entry name" value="YbgC"/>
    <property type="match status" value="1"/>
</dbReference>
<dbReference type="Proteomes" id="UP000002368">
    <property type="component" value="Chromosome"/>
</dbReference>
<dbReference type="STRING" id="562970.Btus_1028"/>